<evidence type="ECO:0000256" key="1">
    <source>
        <dbReference type="SAM" id="Coils"/>
    </source>
</evidence>
<feature type="coiled-coil region" evidence="1">
    <location>
        <begin position="15"/>
        <end position="42"/>
    </location>
</feature>
<feature type="non-terminal residue" evidence="4">
    <location>
        <position position="102"/>
    </location>
</feature>
<evidence type="ECO:0000259" key="3">
    <source>
        <dbReference type="Pfam" id="PF17045"/>
    </source>
</evidence>
<proteinExistence type="predicted"/>
<dbReference type="AlphaFoldDB" id="Q4SRU3"/>
<keyword evidence="1" id="KW-0175">Coiled coil</keyword>
<dbReference type="Pfam" id="PF17045">
    <property type="entry name" value="CEP63"/>
    <property type="match status" value="1"/>
</dbReference>
<protein>
    <submittedName>
        <fullName evidence="4">(spotted green pufferfish) hypothetical protein</fullName>
    </submittedName>
</protein>
<dbReference type="KEGG" id="tng:GSTEN00013748G001"/>
<name>Q4SRU3_TETNG</name>
<reference evidence="4" key="2">
    <citation type="submission" date="2004-02" db="EMBL/GenBank/DDBJ databases">
        <authorList>
            <consortium name="Genoscope"/>
            <consortium name="Whitehead Institute Centre for Genome Research"/>
        </authorList>
    </citation>
    <scope>NUCLEOTIDE SEQUENCE</scope>
</reference>
<dbReference type="InterPro" id="IPR031470">
    <property type="entry name" value="CEP63/Deup1_N"/>
</dbReference>
<evidence type="ECO:0000313" key="4">
    <source>
        <dbReference type="EMBL" id="CAF96639.1"/>
    </source>
</evidence>
<organism evidence="4">
    <name type="scientific">Tetraodon nigroviridis</name>
    <name type="common">Spotted green pufferfish</name>
    <name type="synonym">Chelonodon nigroviridis</name>
    <dbReference type="NCBI Taxonomy" id="99883"/>
    <lineage>
        <taxon>Eukaryota</taxon>
        <taxon>Metazoa</taxon>
        <taxon>Chordata</taxon>
        <taxon>Craniata</taxon>
        <taxon>Vertebrata</taxon>
        <taxon>Euteleostomi</taxon>
        <taxon>Actinopterygii</taxon>
        <taxon>Neopterygii</taxon>
        <taxon>Teleostei</taxon>
        <taxon>Neoteleostei</taxon>
        <taxon>Acanthomorphata</taxon>
        <taxon>Eupercaria</taxon>
        <taxon>Tetraodontiformes</taxon>
        <taxon>Tetradontoidea</taxon>
        <taxon>Tetraodontidae</taxon>
        <taxon>Tetraodon</taxon>
    </lineage>
</organism>
<sequence length="102" mass="11636">SGPSASGWRRRQELAGRYEQQVQNIRAEFDKLKRGYHKLQHRRLEDGRPGLSTARLDATGRFRSLRTSARTAKASRFSPVRHSLARTGTRHPGTGKQEPRKT</sequence>
<evidence type="ECO:0000256" key="2">
    <source>
        <dbReference type="SAM" id="MobiDB-lite"/>
    </source>
</evidence>
<reference evidence="4" key="1">
    <citation type="journal article" date="2004" name="Nature">
        <title>Genome duplication in the teleost fish Tetraodon nigroviridis reveals the early vertebrate proto-karyotype.</title>
        <authorList>
            <person name="Jaillon O."/>
            <person name="Aury J.-M."/>
            <person name="Brunet F."/>
            <person name="Petit J.-L."/>
            <person name="Stange-Thomann N."/>
            <person name="Mauceli E."/>
            <person name="Bouneau L."/>
            <person name="Fischer C."/>
            <person name="Ozouf-Costaz C."/>
            <person name="Bernot A."/>
            <person name="Nicaud S."/>
            <person name="Jaffe D."/>
            <person name="Fisher S."/>
            <person name="Lutfalla G."/>
            <person name="Dossat C."/>
            <person name="Segurens B."/>
            <person name="Dasilva C."/>
            <person name="Salanoubat M."/>
            <person name="Levy M."/>
            <person name="Boudet N."/>
            <person name="Castellano S."/>
            <person name="Anthouard V."/>
            <person name="Jubin C."/>
            <person name="Castelli V."/>
            <person name="Katinka M."/>
            <person name="Vacherie B."/>
            <person name="Biemont C."/>
            <person name="Skalli Z."/>
            <person name="Cattolico L."/>
            <person name="Poulain J."/>
            <person name="De Berardinis V."/>
            <person name="Cruaud C."/>
            <person name="Duprat S."/>
            <person name="Brottier P."/>
            <person name="Coutanceau J.-P."/>
            <person name="Gouzy J."/>
            <person name="Parra G."/>
            <person name="Lardier G."/>
            <person name="Chapple C."/>
            <person name="McKernan K.J."/>
            <person name="McEwan P."/>
            <person name="Bosak S."/>
            <person name="Kellis M."/>
            <person name="Volff J.-N."/>
            <person name="Guigo R."/>
            <person name="Zody M.C."/>
            <person name="Mesirov J."/>
            <person name="Lindblad-Toh K."/>
            <person name="Birren B."/>
            <person name="Nusbaum C."/>
            <person name="Kahn D."/>
            <person name="Robinson-Rechavi M."/>
            <person name="Laudet V."/>
            <person name="Schachter V."/>
            <person name="Quetier F."/>
            <person name="Saurin W."/>
            <person name="Scarpelli C."/>
            <person name="Wincker P."/>
            <person name="Lander E.S."/>
            <person name="Weissenbach J."/>
            <person name="Roest Crollius H."/>
        </authorList>
    </citation>
    <scope>NUCLEOTIDE SEQUENCE [LARGE SCALE GENOMIC DNA]</scope>
</reference>
<feature type="domain" description="CEP63/Deup1 N-terminal" evidence="3">
    <location>
        <begin position="10"/>
        <end position="51"/>
    </location>
</feature>
<accession>Q4SRU3</accession>
<dbReference type="EMBL" id="CAAE01014488">
    <property type="protein sequence ID" value="CAF96639.1"/>
    <property type="molecule type" value="Genomic_DNA"/>
</dbReference>
<dbReference type="OrthoDB" id="10007333at2759"/>
<feature type="region of interest" description="Disordered" evidence="2">
    <location>
        <begin position="62"/>
        <end position="102"/>
    </location>
</feature>
<comment type="caution">
    <text evidence="4">The sequence shown here is derived from an EMBL/GenBank/DDBJ whole genome shotgun (WGS) entry which is preliminary data.</text>
</comment>
<gene>
    <name evidence="4" type="ORF">GSTENG00013748001</name>
</gene>